<evidence type="ECO:0000256" key="1">
    <source>
        <dbReference type="SAM" id="MobiDB-lite"/>
    </source>
</evidence>
<dbReference type="AlphaFoldDB" id="A0A2N1JG88"/>
<gene>
    <name evidence="2" type="primary">HCR1</name>
    <name evidence="2" type="ORF">MVES_000666</name>
</gene>
<sequence length="267" mass="29217">MSDWENDDAPIVKQKVVSRRFEDEDEEEVPDDWDHDSEPEPAPKPAPPKPQAKAPSKPAAKEGVQLRRGIAGEETGFENFDAASGEEERRRREREAEMRSDLSNAADLFGAATLDENEGDEETAAPEPTKPAKKAPAPAAPSAPLAFANAKPATKEEWENYANDVYASLIKPKSSLSGFDKHFFPCMLALLTTNGVRDVDMRKGANKLRELAEAKVKADQEMKRTGGNVKGTVVVKAKPKQVGTASAKNTYDLKAYGKEALDDDDFM</sequence>
<protein>
    <submittedName>
        <fullName evidence="2">Hcr1p</fullName>
    </submittedName>
</protein>
<feature type="compositionally biased region" description="Low complexity" evidence="1">
    <location>
        <begin position="51"/>
        <end position="62"/>
    </location>
</feature>
<dbReference type="Proteomes" id="UP000232875">
    <property type="component" value="Unassembled WGS sequence"/>
</dbReference>
<keyword evidence="3" id="KW-1185">Reference proteome</keyword>
<reference evidence="2 3" key="1">
    <citation type="submission" date="2017-10" db="EMBL/GenBank/DDBJ databases">
        <title>A novel species of cold-tolerant Malassezia isolated from bats.</title>
        <authorList>
            <person name="Lorch J.M."/>
            <person name="Palmer J.M."/>
            <person name="Vanderwolf K.J."/>
            <person name="Schmidt K.Z."/>
            <person name="Verant M.L."/>
            <person name="Weller T.J."/>
            <person name="Blehert D.S."/>
        </authorList>
    </citation>
    <scope>NUCLEOTIDE SEQUENCE [LARGE SCALE GENOMIC DNA]</scope>
    <source>
        <strain evidence="2 3">NWHC:44797-103</strain>
    </source>
</reference>
<dbReference type="GO" id="GO:0003743">
    <property type="term" value="F:translation initiation factor activity"/>
    <property type="evidence" value="ECO:0007669"/>
    <property type="project" value="InterPro"/>
</dbReference>
<feature type="compositionally biased region" description="Low complexity" evidence="1">
    <location>
        <begin position="134"/>
        <end position="143"/>
    </location>
</feature>
<accession>A0A2N1JG88</accession>
<proteinExistence type="predicted"/>
<evidence type="ECO:0000313" key="2">
    <source>
        <dbReference type="EMBL" id="PKI85571.1"/>
    </source>
</evidence>
<dbReference type="PANTHER" id="PTHR21681">
    <property type="entry name" value="EUKARYOTIC TRANSLATION INITIATION FACTOR 3 SUBUNIT J"/>
    <property type="match status" value="1"/>
</dbReference>
<name>A0A2N1JG88_9BASI</name>
<dbReference type="OrthoDB" id="20381at2759"/>
<dbReference type="PANTHER" id="PTHR21681:SF0">
    <property type="entry name" value="EUKARYOTIC TRANSLATION INITIATION FACTOR 3 SUBUNIT J"/>
    <property type="match status" value="1"/>
</dbReference>
<feature type="region of interest" description="Disordered" evidence="1">
    <location>
        <begin position="1"/>
        <end position="143"/>
    </location>
</feature>
<feature type="compositionally biased region" description="Basic and acidic residues" evidence="1">
    <location>
        <begin position="86"/>
        <end position="100"/>
    </location>
</feature>
<dbReference type="Pfam" id="PF08597">
    <property type="entry name" value="eIF3_subunit"/>
    <property type="match status" value="1"/>
</dbReference>
<dbReference type="InterPro" id="IPR013906">
    <property type="entry name" value="eIF3j"/>
</dbReference>
<dbReference type="EMBL" id="KZ454987">
    <property type="protein sequence ID" value="PKI85571.1"/>
    <property type="molecule type" value="Genomic_DNA"/>
</dbReference>
<dbReference type="GO" id="GO:0005852">
    <property type="term" value="C:eukaryotic translation initiation factor 3 complex"/>
    <property type="evidence" value="ECO:0007669"/>
    <property type="project" value="InterPro"/>
</dbReference>
<feature type="compositionally biased region" description="Pro residues" evidence="1">
    <location>
        <begin position="40"/>
        <end position="50"/>
    </location>
</feature>
<dbReference type="STRING" id="2020962.A0A2N1JG88"/>
<organism evidence="2 3">
    <name type="scientific">Malassezia vespertilionis</name>
    <dbReference type="NCBI Taxonomy" id="2020962"/>
    <lineage>
        <taxon>Eukaryota</taxon>
        <taxon>Fungi</taxon>
        <taxon>Dikarya</taxon>
        <taxon>Basidiomycota</taxon>
        <taxon>Ustilaginomycotina</taxon>
        <taxon>Malasseziomycetes</taxon>
        <taxon>Malasseziales</taxon>
        <taxon>Malasseziaceae</taxon>
        <taxon>Malassezia</taxon>
    </lineage>
</organism>
<feature type="compositionally biased region" description="Acidic residues" evidence="1">
    <location>
        <begin position="23"/>
        <end position="39"/>
    </location>
</feature>
<evidence type="ECO:0000313" key="3">
    <source>
        <dbReference type="Proteomes" id="UP000232875"/>
    </source>
</evidence>
<feature type="compositionally biased region" description="Acidic residues" evidence="1">
    <location>
        <begin position="115"/>
        <end position="124"/>
    </location>
</feature>